<reference evidence="9" key="1">
    <citation type="submission" date="2019-03" db="EMBL/GenBank/DDBJ databases">
        <title>Weissella sp. 26KH-42 Genome sequencing.</title>
        <authorList>
            <person name="Heo J."/>
            <person name="Kim S.-J."/>
            <person name="Kim J.-S."/>
            <person name="Hong S.-B."/>
            <person name="Kwon S.-W."/>
        </authorList>
    </citation>
    <scope>NUCLEOTIDE SEQUENCE [LARGE SCALE GENOMIC DNA]</scope>
    <source>
        <strain evidence="9">26KH-42</strain>
    </source>
</reference>
<dbReference type="PANTHER" id="PTHR42770:SF15">
    <property type="entry name" value="GLUTAMATE_GAMMA-AMINOBUTYRATE ANTIPORTER-RELATED"/>
    <property type="match status" value="1"/>
</dbReference>
<dbReference type="GO" id="GO:0022857">
    <property type="term" value="F:transmembrane transporter activity"/>
    <property type="evidence" value="ECO:0007669"/>
    <property type="project" value="InterPro"/>
</dbReference>
<proteinExistence type="predicted"/>
<keyword evidence="4 7" id="KW-0812">Transmembrane</keyword>
<keyword evidence="9" id="KW-1185">Reference proteome</keyword>
<evidence type="ECO:0000256" key="1">
    <source>
        <dbReference type="ARBA" id="ARBA00004651"/>
    </source>
</evidence>
<gene>
    <name evidence="8" type="primary">yjeM</name>
    <name evidence="8" type="ORF">EQG49_11445</name>
</gene>
<dbReference type="PIRSF" id="PIRSF006060">
    <property type="entry name" value="AA_transporter"/>
    <property type="match status" value="1"/>
</dbReference>
<evidence type="ECO:0000256" key="6">
    <source>
        <dbReference type="ARBA" id="ARBA00023136"/>
    </source>
</evidence>
<accession>A0A4P6YW60</accession>
<dbReference type="EMBL" id="CP037940">
    <property type="protein sequence ID" value="QBO37021.1"/>
    <property type="molecule type" value="Genomic_DNA"/>
</dbReference>
<feature type="transmembrane region" description="Helical" evidence="7">
    <location>
        <begin position="392"/>
        <end position="415"/>
    </location>
</feature>
<protein>
    <submittedName>
        <fullName evidence="8">Glutamate/gamma-aminobutyrate family transporter YjeM</fullName>
    </submittedName>
</protein>
<feature type="transmembrane region" description="Helical" evidence="7">
    <location>
        <begin position="467"/>
        <end position="486"/>
    </location>
</feature>
<evidence type="ECO:0000256" key="2">
    <source>
        <dbReference type="ARBA" id="ARBA00022448"/>
    </source>
</evidence>
<comment type="subcellular location">
    <subcellularLocation>
        <location evidence="1">Cell membrane</location>
        <topology evidence="1">Multi-pass membrane protein</topology>
    </subcellularLocation>
</comment>
<dbReference type="Pfam" id="PF13520">
    <property type="entry name" value="AA_permease_2"/>
    <property type="match status" value="1"/>
</dbReference>
<feature type="transmembrane region" description="Helical" evidence="7">
    <location>
        <begin position="245"/>
        <end position="264"/>
    </location>
</feature>
<dbReference type="PANTHER" id="PTHR42770">
    <property type="entry name" value="AMINO ACID TRANSPORTER-RELATED"/>
    <property type="match status" value="1"/>
</dbReference>
<dbReference type="AlphaFoldDB" id="A0A4P6YW60"/>
<feature type="transmembrane region" description="Helical" evidence="7">
    <location>
        <begin position="77"/>
        <end position="106"/>
    </location>
</feature>
<keyword evidence="3" id="KW-1003">Cell membrane</keyword>
<dbReference type="Gene3D" id="1.20.1740.10">
    <property type="entry name" value="Amino acid/polyamine transporter I"/>
    <property type="match status" value="1"/>
</dbReference>
<dbReference type="GO" id="GO:0005886">
    <property type="term" value="C:plasma membrane"/>
    <property type="evidence" value="ECO:0007669"/>
    <property type="project" value="UniProtKB-SubCell"/>
</dbReference>
<dbReference type="NCBIfam" id="NF011775">
    <property type="entry name" value="PRK15238.1"/>
    <property type="match status" value="1"/>
</dbReference>
<sequence>MDKKKIGLLALTMMMFTTIFGFANGPVAFLQMGFASIIWYIIGALLYFLPTSMMYAEFGATYKESKGGLYSWMEHALGVRMAFIATFIGLASWIVWMIGVAAKVWIPLSTLVFGHDTTQTWSILGMNSTQTVGVLGVLFVLVITFFVNRGVQAIAKISSIGGMAVMALNVIFLVSSIIILVAHGGHFAEPIHGLATFTTPANTSFQSPLAMMSFALYAVFAYGGLEQMGGIMESVDKAEKTYPKAATIATVVIGLGYALSILLWGVSTSWAHLHGMGNAANLGNITYVLMNNLGVELGGAFGLSHAAALGLGSAFARFAGISMFLAYLGSFFFMTYAPIKSFILGTPRELWPSRMVKLNKAEVPSFSIWIQATVVSIFIIAVSFGGDSASTLYQVLTNMGNVSSTLPYVFLVIAFPMFKRLKNVDRPFVAYKSMAVTYVVSTVVAILLVVSIAFTVAQPIIAKDYFGAFWTVIGPVFFGIVAWAFYAHGEKKQKQN</sequence>
<organism evidence="8 9">
    <name type="scientific">Periweissella cryptocerci</name>
    <dbReference type="NCBI Taxonomy" id="2506420"/>
    <lineage>
        <taxon>Bacteria</taxon>
        <taxon>Bacillati</taxon>
        <taxon>Bacillota</taxon>
        <taxon>Bacilli</taxon>
        <taxon>Lactobacillales</taxon>
        <taxon>Lactobacillaceae</taxon>
        <taxon>Periweissella</taxon>
    </lineage>
</organism>
<feature type="transmembrane region" description="Helical" evidence="7">
    <location>
        <begin position="205"/>
        <end position="225"/>
    </location>
</feature>
<dbReference type="InterPro" id="IPR002293">
    <property type="entry name" value="AA/rel_permease1"/>
</dbReference>
<keyword evidence="6 7" id="KW-0472">Membrane</keyword>
<evidence type="ECO:0000256" key="7">
    <source>
        <dbReference type="SAM" id="Phobius"/>
    </source>
</evidence>
<dbReference type="RefSeq" id="WP_133364098.1">
    <property type="nucleotide sequence ID" value="NZ_CP037940.1"/>
</dbReference>
<feature type="transmembrane region" description="Helical" evidence="7">
    <location>
        <begin position="126"/>
        <end position="148"/>
    </location>
</feature>
<feature type="transmembrane region" description="Helical" evidence="7">
    <location>
        <begin position="37"/>
        <end position="56"/>
    </location>
</feature>
<evidence type="ECO:0000313" key="8">
    <source>
        <dbReference type="EMBL" id="QBO37021.1"/>
    </source>
</evidence>
<feature type="transmembrane region" description="Helical" evidence="7">
    <location>
        <begin position="366"/>
        <end position="386"/>
    </location>
</feature>
<feature type="transmembrane region" description="Helical" evidence="7">
    <location>
        <begin position="160"/>
        <end position="185"/>
    </location>
</feature>
<keyword evidence="2" id="KW-0813">Transport</keyword>
<evidence type="ECO:0000256" key="5">
    <source>
        <dbReference type="ARBA" id="ARBA00022989"/>
    </source>
</evidence>
<dbReference type="KEGG" id="wei:EQG49_11445"/>
<name>A0A4P6YW60_9LACO</name>
<evidence type="ECO:0000256" key="4">
    <source>
        <dbReference type="ARBA" id="ARBA00022692"/>
    </source>
</evidence>
<evidence type="ECO:0000313" key="9">
    <source>
        <dbReference type="Proteomes" id="UP000292886"/>
    </source>
</evidence>
<dbReference type="InterPro" id="IPR050367">
    <property type="entry name" value="APC_superfamily"/>
</dbReference>
<dbReference type="Proteomes" id="UP000292886">
    <property type="component" value="Chromosome"/>
</dbReference>
<feature type="transmembrane region" description="Helical" evidence="7">
    <location>
        <begin position="436"/>
        <end position="461"/>
    </location>
</feature>
<evidence type="ECO:0000256" key="3">
    <source>
        <dbReference type="ARBA" id="ARBA00022475"/>
    </source>
</evidence>
<dbReference type="OrthoDB" id="92719at2"/>
<keyword evidence="5 7" id="KW-1133">Transmembrane helix</keyword>
<feature type="transmembrane region" description="Helical" evidence="7">
    <location>
        <begin position="324"/>
        <end position="345"/>
    </location>
</feature>